<accession>A0A1J4K498</accession>
<protein>
    <submittedName>
        <fullName evidence="3">Uncharacterized protein</fullName>
    </submittedName>
</protein>
<dbReference type="Proteomes" id="UP000179807">
    <property type="component" value="Unassembled WGS sequence"/>
</dbReference>
<evidence type="ECO:0000256" key="2">
    <source>
        <dbReference type="SAM" id="MobiDB-lite"/>
    </source>
</evidence>
<dbReference type="VEuPathDB" id="TrichDB:TRFO_25832"/>
<keyword evidence="4" id="KW-1185">Reference proteome</keyword>
<evidence type="ECO:0000256" key="1">
    <source>
        <dbReference type="SAM" id="Coils"/>
    </source>
</evidence>
<dbReference type="InterPro" id="IPR016024">
    <property type="entry name" value="ARM-type_fold"/>
</dbReference>
<comment type="caution">
    <text evidence="3">The sequence shown here is derived from an EMBL/GenBank/DDBJ whole genome shotgun (WGS) entry which is preliminary data.</text>
</comment>
<feature type="compositionally biased region" description="Polar residues" evidence="2">
    <location>
        <begin position="497"/>
        <end position="506"/>
    </location>
</feature>
<dbReference type="PANTHER" id="PTHR45615:SF63">
    <property type="entry name" value="CHROMOSOME UNDETERMINED SCAFFOLD_10, WHOLE GENOME SHOTGUN SEQUENCE"/>
    <property type="match status" value="1"/>
</dbReference>
<dbReference type="PANTHER" id="PTHR45615">
    <property type="entry name" value="MYOSIN HEAVY CHAIN, NON-MUSCLE"/>
    <property type="match status" value="1"/>
</dbReference>
<feature type="coiled-coil region" evidence="1">
    <location>
        <begin position="538"/>
        <end position="765"/>
    </location>
</feature>
<dbReference type="CDD" id="cd00065">
    <property type="entry name" value="FYVE_like_SF"/>
    <property type="match status" value="1"/>
</dbReference>
<dbReference type="RefSeq" id="XP_068359343.1">
    <property type="nucleotide sequence ID" value="XM_068504594.1"/>
</dbReference>
<sequence>MIRSDLSDPFGADFFTYKDTFAHVSSLSEQKIKMQFSHTTANCCLCNNFFGKTIPRSICSHCGMSFCRNCTKERGDGTKICFACYSLIHNPKSFQTLQSLEDWRKVNLRDNLSPVQTSLSFFAKYLRSQEMMPHHFVIRILYKYCYKYFKEMESMNIYSDLLYHSLNCKCFSKAFTIDAFCNFAVKSSAPLRSSPLSFPILKPLLKSASPNVARAAMRLLFIMAQNRLLAVDEKVVIDLVSSRDQVISSYATAALACQYKLPNIFSICEANFDLLNSNSNSNFYSNLNNSMNTSFNINNLDNDNENNEGNLTSSGLNKVYRNSELLAKNVLKLFDSSSSSFQPSLASQYFGSVLLLRLVDSNEALAVIKKHSIVGITKTITKYLPSNDGLIDHSSSISIILTKAILKLWRRLNDDSNAADYFEPALSVISSVLLINKDYDRYSYLGFLQNIILDLAEEMLELNDFISFLNAPHIKNSLDRLRQITGNTMDYSVTATMTSSPNTPLSHKSAMMTPKSSAMSPQSGMTSPKSSVVSPTSYAKTQAAIANLESRNKQLVAEIEQLNATKNEEIRQLQEQLTLTSNTYSVRIKTAGEILELTKELMKLKGEKSNFEAQLNEKDEIISTLKLEIAEFQARADEVTIKCNELTQLRNALLTKNNEDQQKDSIEALLREQSEKIEEQRKELIELRNKLEFYEDQKDKDEIIAKQKKEIDELKQALLVTHEQQIEIAQLKLKTEENEAMRDEIETLKRKNHEHEKMIEDLKKGRKSMSDAIDQWNDAADMLCKDDEADISKLTQLPE</sequence>
<proteinExistence type="predicted"/>
<keyword evidence="1" id="KW-0175">Coiled coil</keyword>
<feature type="compositionally biased region" description="Polar residues" evidence="2">
    <location>
        <begin position="514"/>
        <end position="525"/>
    </location>
</feature>
<dbReference type="EMBL" id="MLAK01000733">
    <property type="protein sequence ID" value="OHT06207.1"/>
    <property type="molecule type" value="Genomic_DNA"/>
</dbReference>
<dbReference type="SUPFAM" id="SSF48371">
    <property type="entry name" value="ARM repeat"/>
    <property type="match status" value="1"/>
</dbReference>
<evidence type="ECO:0000313" key="3">
    <source>
        <dbReference type="EMBL" id="OHT06207.1"/>
    </source>
</evidence>
<organism evidence="3 4">
    <name type="scientific">Tritrichomonas foetus</name>
    <dbReference type="NCBI Taxonomy" id="1144522"/>
    <lineage>
        <taxon>Eukaryota</taxon>
        <taxon>Metamonada</taxon>
        <taxon>Parabasalia</taxon>
        <taxon>Tritrichomonadida</taxon>
        <taxon>Tritrichomonadidae</taxon>
        <taxon>Tritrichomonas</taxon>
    </lineage>
</organism>
<dbReference type="InterPro" id="IPR011011">
    <property type="entry name" value="Znf_FYVE_PHD"/>
</dbReference>
<feature type="region of interest" description="Disordered" evidence="2">
    <location>
        <begin position="497"/>
        <end position="533"/>
    </location>
</feature>
<evidence type="ECO:0000313" key="4">
    <source>
        <dbReference type="Proteomes" id="UP000179807"/>
    </source>
</evidence>
<reference evidence="3" key="1">
    <citation type="submission" date="2016-10" db="EMBL/GenBank/DDBJ databases">
        <authorList>
            <person name="Benchimol M."/>
            <person name="Almeida L.G."/>
            <person name="Vasconcelos A.T."/>
            <person name="Perreira-Neves A."/>
            <person name="Rosa I.A."/>
            <person name="Tasca T."/>
            <person name="Bogo M.R."/>
            <person name="de Souza W."/>
        </authorList>
    </citation>
    <scope>NUCLEOTIDE SEQUENCE [LARGE SCALE GENOMIC DNA]</scope>
    <source>
        <strain evidence="3">K</strain>
    </source>
</reference>
<dbReference type="GeneID" id="94839298"/>
<gene>
    <name evidence="3" type="ORF">TRFO_25832</name>
</gene>
<dbReference type="SUPFAM" id="SSF57903">
    <property type="entry name" value="FYVE/PHD zinc finger"/>
    <property type="match status" value="1"/>
</dbReference>
<dbReference type="AlphaFoldDB" id="A0A1J4K498"/>
<name>A0A1J4K498_9EUKA</name>